<dbReference type="GeneID" id="303171837"/>
<evidence type="ECO:0000256" key="2">
    <source>
        <dbReference type="ARBA" id="ARBA00004922"/>
    </source>
</evidence>
<dbReference type="Pfam" id="PF02366">
    <property type="entry name" value="PMT"/>
    <property type="match status" value="1"/>
</dbReference>
<evidence type="ECO:0000256" key="8">
    <source>
        <dbReference type="ARBA" id="ARBA00023136"/>
    </source>
</evidence>
<evidence type="ECO:0000256" key="10">
    <source>
        <dbReference type="RuleBase" id="RU367007"/>
    </source>
</evidence>
<feature type="transmembrane region" description="Helical" evidence="10">
    <location>
        <begin position="401"/>
        <end position="418"/>
    </location>
</feature>
<feature type="transmembrane region" description="Helical" evidence="10">
    <location>
        <begin position="232"/>
        <end position="250"/>
    </location>
</feature>
<dbReference type="OrthoDB" id="9776737at2"/>
<reference evidence="13 14" key="1">
    <citation type="submission" date="2017-02" db="EMBL/GenBank/DDBJ databases">
        <authorList>
            <person name="Peterson S.W."/>
        </authorList>
    </citation>
    <scope>NUCLEOTIDE SEQUENCE [LARGE SCALE GENOMIC DNA]</scope>
    <source>
        <strain evidence="13 14">LMG 22410</strain>
    </source>
</reference>
<evidence type="ECO:0000313" key="14">
    <source>
        <dbReference type="Proteomes" id="UP000195787"/>
    </source>
</evidence>
<feature type="transmembrane region" description="Helical" evidence="10">
    <location>
        <begin position="270"/>
        <end position="290"/>
    </location>
</feature>
<sequence>MTLIASTMRRVQSPRGHRIAAIATPIALIALALAVRLVNLDQFDTLVFDETYYVKDAYALYQAGHELEWSDNANEFFEQGDPRGMTDKPSFVVHPPLGKWILGFGTAIFGIDSVWAWRFPAVLVGVALVAVTYFLGVALTRSVLWGGLAGFFMAIDSQAIVMSRTALLDIVLAMFVALGVAFIALDRRDAPARVVRWLQSERGMPVFLWRPWIMAAGIAFGCAAATKWSGLYYLAAFGLWSVVMDVVDSYRASKSMKSLVGLATQGPVSFVLLVVPAAIAYVASFAGWFVSGGYMRHWAGESSDNRVSWMPDEWPETWHSFIQYHVKTYEFHVGLTKDHAFQSPAIEWLLMLRPTGFASDTPAEGYVQYVSAMPNMVLWWAGTVALLAGLFLFGRTLNPTLGMLLVAIAAGYVPWLLYPDRTIFSFYSIVYAPFIVLLLVYLLRWLAKGLPGSPLSRDFRIANGSAVAAFAAFVVMAYVFWSPVIYGFPVADDWMRLRYWLPGWR</sequence>
<feature type="transmembrane region" description="Helical" evidence="10">
    <location>
        <begin position="167"/>
        <end position="185"/>
    </location>
</feature>
<keyword evidence="10" id="KW-1003">Cell membrane</keyword>
<feature type="transmembrane region" description="Helical" evidence="10">
    <location>
        <begin position="467"/>
        <end position="488"/>
    </location>
</feature>
<dbReference type="EC" id="2.4.1.-" evidence="10"/>
<dbReference type="InterPro" id="IPR032421">
    <property type="entry name" value="PMT_4TMC"/>
</dbReference>
<dbReference type="GO" id="GO:0012505">
    <property type="term" value="C:endomembrane system"/>
    <property type="evidence" value="ECO:0007669"/>
    <property type="project" value="UniProtKB-SubCell"/>
</dbReference>
<comment type="subcellular location">
    <subcellularLocation>
        <location evidence="10">Cell membrane</location>
    </subcellularLocation>
    <subcellularLocation>
        <location evidence="1">Endomembrane system</location>
        <topology evidence="1">Multi-pass membrane protein</topology>
    </subcellularLocation>
</comment>
<proteinExistence type="inferred from homology"/>
<evidence type="ECO:0000313" key="13">
    <source>
        <dbReference type="EMBL" id="SJM47886.1"/>
    </source>
</evidence>
<dbReference type="EMBL" id="FUHU01000004">
    <property type="protein sequence ID" value="SJM47886.1"/>
    <property type="molecule type" value="Genomic_DNA"/>
</dbReference>
<keyword evidence="5 10" id="KW-0808">Transferase</keyword>
<dbReference type="InterPro" id="IPR003342">
    <property type="entry name" value="ArnT-like_N"/>
</dbReference>
<evidence type="ECO:0000256" key="1">
    <source>
        <dbReference type="ARBA" id="ARBA00004127"/>
    </source>
</evidence>
<dbReference type="InterPro" id="IPR027005">
    <property type="entry name" value="PMT-like"/>
</dbReference>
<organism evidence="13 14">
    <name type="scientific">Agrococcus casei LMG 22410</name>
    <dbReference type="NCBI Taxonomy" id="1255656"/>
    <lineage>
        <taxon>Bacteria</taxon>
        <taxon>Bacillati</taxon>
        <taxon>Actinomycetota</taxon>
        <taxon>Actinomycetes</taxon>
        <taxon>Micrococcales</taxon>
        <taxon>Microbacteriaceae</taxon>
        <taxon>Agrococcus</taxon>
    </lineage>
</organism>
<feature type="transmembrane region" description="Helical" evidence="10">
    <location>
        <begin position="377"/>
        <end position="394"/>
    </location>
</feature>
<dbReference type="GO" id="GO:0004169">
    <property type="term" value="F:dolichyl-phosphate-mannose-protein mannosyltransferase activity"/>
    <property type="evidence" value="ECO:0007669"/>
    <property type="project" value="UniProtKB-UniRule"/>
</dbReference>
<evidence type="ECO:0000256" key="6">
    <source>
        <dbReference type="ARBA" id="ARBA00022692"/>
    </source>
</evidence>
<protein>
    <recommendedName>
        <fullName evidence="9 10">Polyprenol-phosphate-mannose--protein mannosyltransferase</fullName>
        <ecNumber evidence="10">2.4.1.-</ecNumber>
    </recommendedName>
</protein>
<keyword evidence="6 10" id="KW-0812">Transmembrane</keyword>
<evidence type="ECO:0000256" key="3">
    <source>
        <dbReference type="ARBA" id="ARBA00007222"/>
    </source>
</evidence>
<dbReference type="Pfam" id="PF16192">
    <property type="entry name" value="PMT_4TMC"/>
    <property type="match status" value="1"/>
</dbReference>
<keyword evidence="14" id="KW-1185">Reference proteome</keyword>
<gene>
    <name evidence="13" type="ORF">CZ674_01290</name>
</gene>
<evidence type="ECO:0000256" key="5">
    <source>
        <dbReference type="ARBA" id="ARBA00022679"/>
    </source>
</evidence>
<comment type="pathway">
    <text evidence="2 10">Protein modification; protein glycosylation.</text>
</comment>
<keyword evidence="7 10" id="KW-1133">Transmembrane helix</keyword>
<feature type="transmembrane region" description="Helical" evidence="10">
    <location>
        <begin position="115"/>
        <end position="136"/>
    </location>
</feature>
<evidence type="ECO:0000259" key="11">
    <source>
        <dbReference type="Pfam" id="PF02366"/>
    </source>
</evidence>
<name>A0A1R4EWB5_9MICO</name>
<feature type="domain" description="Protein O-mannosyl-transferase C-terminal four TM" evidence="12">
    <location>
        <begin position="318"/>
        <end position="504"/>
    </location>
</feature>
<feature type="transmembrane region" description="Helical" evidence="10">
    <location>
        <begin position="424"/>
        <end position="446"/>
    </location>
</feature>
<feature type="transmembrane region" description="Helical" evidence="10">
    <location>
        <begin position="143"/>
        <end position="161"/>
    </location>
</feature>
<evidence type="ECO:0000256" key="4">
    <source>
        <dbReference type="ARBA" id="ARBA00022676"/>
    </source>
</evidence>
<dbReference type="PANTHER" id="PTHR10050">
    <property type="entry name" value="DOLICHYL-PHOSPHATE-MANNOSE--PROTEIN MANNOSYLTRANSFERASE"/>
    <property type="match status" value="1"/>
</dbReference>
<dbReference type="UniPathway" id="UPA00378"/>
<dbReference type="Proteomes" id="UP000195787">
    <property type="component" value="Unassembled WGS sequence"/>
</dbReference>
<feature type="domain" description="ArnT-like N-terminal" evidence="11">
    <location>
        <begin position="27"/>
        <end position="281"/>
    </location>
</feature>
<evidence type="ECO:0000259" key="12">
    <source>
        <dbReference type="Pfam" id="PF16192"/>
    </source>
</evidence>
<accession>A0A1R4EWB5</accession>
<evidence type="ECO:0000256" key="9">
    <source>
        <dbReference type="ARBA" id="ARBA00093617"/>
    </source>
</evidence>
<feature type="transmembrane region" description="Helical" evidence="10">
    <location>
        <begin position="206"/>
        <end position="226"/>
    </location>
</feature>
<dbReference type="GO" id="GO:0005886">
    <property type="term" value="C:plasma membrane"/>
    <property type="evidence" value="ECO:0007669"/>
    <property type="project" value="UniProtKB-SubCell"/>
</dbReference>
<dbReference type="AlphaFoldDB" id="A0A1R4EWB5"/>
<keyword evidence="8 10" id="KW-0472">Membrane</keyword>
<dbReference type="RefSeq" id="WP_159456857.1">
    <property type="nucleotide sequence ID" value="NZ_FUHU01000004.1"/>
</dbReference>
<comment type="similarity">
    <text evidence="3 10">Belongs to the glycosyltransferase 39 family.</text>
</comment>
<dbReference type="PANTHER" id="PTHR10050:SF46">
    <property type="entry name" value="PROTEIN O-MANNOSYL-TRANSFERASE 2"/>
    <property type="match status" value="1"/>
</dbReference>
<evidence type="ECO:0000256" key="7">
    <source>
        <dbReference type="ARBA" id="ARBA00022989"/>
    </source>
</evidence>
<keyword evidence="4 10" id="KW-0328">Glycosyltransferase</keyword>
<comment type="function">
    <text evidence="10">Protein O-mannosyltransferase that catalyzes the transfer of a single mannose residue from a polyprenol phospho-mannosyl lipidic donor to the hydroxyl group of selected serine and threonine residues in acceptor proteins.</text>
</comment>